<keyword evidence="5" id="KW-0699">rRNA-binding</keyword>
<proteinExistence type="inferred from homology"/>
<dbReference type="PANTHER" id="PTHR11994">
    <property type="entry name" value="60S RIBOSOMAL PROTEIN L11-RELATED"/>
    <property type="match status" value="1"/>
</dbReference>
<evidence type="ECO:0000256" key="6">
    <source>
        <dbReference type="RuleBase" id="RU003930"/>
    </source>
</evidence>
<comment type="subunit">
    <text evidence="5">Part of the 50S ribosomal subunit; part of the 5S rRNA/L5/L18/L25 subcomplex. Contacts the 5S rRNA and the P site tRNA. Forms a bridge to the 30S subunit in the 70S ribosome.</text>
</comment>
<dbReference type="InterPro" id="IPR022803">
    <property type="entry name" value="Ribosomal_uL5_dom_sf"/>
</dbReference>
<dbReference type="Gene3D" id="3.30.1440.10">
    <property type="match status" value="1"/>
</dbReference>
<dbReference type="InterPro" id="IPR031310">
    <property type="entry name" value="Ribosomal_uL5_N"/>
</dbReference>
<comment type="function">
    <text evidence="5">This is 1 of the proteins that bind and probably mediate the attachment of the 5S RNA into the large ribosomal subunit, where it forms part of the central protuberance. In the 70S ribosome it contacts protein S13 of the 30S subunit (bridge B1b), connecting the 2 subunits; this bridge is implicated in subunit movement. Contacts the P site tRNA; the 5S rRNA and some of its associated proteins might help stabilize positioning of ribosome-bound tRNAs.</text>
</comment>
<organism evidence="9 10">
    <name type="scientific">candidate division WOR-3 bacterium</name>
    <dbReference type="NCBI Taxonomy" id="2052148"/>
    <lineage>
        <taxon>Bacteria</taxon>
        <taxon>Bacteria division WOR-3</taxon>
    </lineage>
</organism>
<dbReference type="InterPro" id="IPR002132">
    <property type="entry name" value="Ribosomal_uL5"/>
</dbReference>
<dbReference type="InterPro" id="IPR020930">
    <property type="entry name" value="Ribosomal_uL5_bac-type"/>
</dbReference>
<dbReference type="GO" id="GO:0005840">
    <property type="term" value="C:ribosome"/>
    <property type="evidence" value="ECO:0007669"/>
    <property type="project" value="UniProtKB-KW"/>
</dbReference>
<evidence type="ECO:0000256" key="1">
    <source>
        <dbReference type="ARBA" id="ARBA00008553"/>
    </source>
</evidence>
<comment type="similarity">
    <text evidence="1 5 6">Belongs to the universal ribosomal protein uL5 family.</text>
</comment>
<comment type="caution">
    <text evidence="9">The sequence shown here is derived from an EMBL/GenBank/DDBJ whole genome shotgun (WGS) entry which is preliminary data.</text>
</comment>
<dbReference type="GO" id="GO:0003735">
    <property type="term" value="F:structural constituent of ribosome"/>
    <property type="evidence" value="ECO:0007669"/>
    <property type="project" value="InterPro"/>
</dbReference>
<dbReference type="GO" id="GO:0019843">
    <property type="term" value="F:rRNA binding"/>
    <property type="evidence" value="ECO:0007669"/>
    <property type="project" value="UniProtKB-UniRule"/>
</dbReference>
<keyword evidence="5" id="KW-0820">tRNA-binding</keyword>
<evidence type="ECO:0000313" key="10">
    <source>
        <dbReference type="Proteomes" id="UP000262454"/>
    </source>
</evidence>
<accession>A0A348MIM9</accession>
<evidence type="ECO:0000256" key="4">
    <source>
        <dbReference type="ARBA" id="ARBA00035245"/>
    </source>
</evidence>
<dbReference type="GO" id="GO:1990904">
    <property type="term" value="C:ribonucleoprotein complex"/>
    <property type="evidence" value="ECO:0007669"/>
    <property type="project" value="UniProtKB-KW"/>
</dbReference>
<evidence type="ECO:0000256" key="2">
    <source>
        <dbReference type="ARBA" id="ARBA00022980"/>
    </source>
</evidence>
<dbReference type="PIRSF" id="PIRSF002161">
    <property type="entry name" value="Ribosomal_L5"/>
    <property type="match status" value="1"/>
</dbReference>
<dbReference type="Proteomes" id="UP000262454">
    <property type="component" value="Unassembled WGS sequence"/>
</dbReference>
<evidence type="ECO:0000259" key="8">
    <source>
        <dbReference type="Pfam" id="PF00673"/>
    </source>
</evidence>
<gene>
    <name evidence="5" type="primary">rplE</name>
    <name evidence="9" type="ORF">DCG82_00650</name>
</gene>
<keyword evidence="2 5" id="KW-0689">Ribosomal protein</keyword>
<keyword evidence="5" id="KW-0694">RNA-binding</keyword>
<evidence type="ECO:0000256" key="5">
    <source>
        <dbReference type="HAMAP-Rule" id="MF_01333"/>
    </source>
</evidence>
<name>A0A348MIM9_UNCW3</name>
<reference evidence="9 10" key="1">
    <citation type="journal article" date="2018" name="Nat. Biotechnol.">
        <title>A standardized bacterial taxonomy based on genome phylogeny substantially revises the tree of life.</title>
        <authorList>
            <person name="Parks D.H."/>
            <person name="Chuvochina M."/>
            <person name="Waite D.W."/>
            <person name="Rinke C."/>
            <person name="Skarshewski A."/>
            <person name="Chaumeil P.A."/>
            <person name="Hugenholtz P."/>
        </authorList>
    </citation>
    <scope>NUCLEOTIDE SEQUENCE [LARGE SCALE GENOMIC DNA]</scope>
    <source>
        <strain evidence="9">UBA7921</strain>
    </source>
</reference>
<keyword evidence="3 5" id="KW-0687">Ribonucleoprotein</keyword>
<dbReference type="GO" id="GO:0000049">
    <property type="term" value="F:tRNA binding"/>
    <property type="evidence" value="ECO:0007669"/>
    <property type="project" value="UniProtKB-UniRule"/>
</dbReference>
<evidence type="ECO:0000313" key="9">
    <source>
        <dbReference type="EMBL" id="HAF06905.1"/>
    </source>
</evidence>
<dbReference type="Pfam" id="PF00281">
    <property type="entry name" value="Ribosomal_L5"/>
    <property type="match status" value="1"/>
</dbReference>
<dbReference type="HAMAP" id="MF_01333_B">
    <property type="entry name" value="Ribosomal_uL5_B"/>
    <property type="match status" value="1"/>
</dbReference>
<evidence type="ECO:0000259" key="7">
    <source>
        <dbReference type="Pfam" id="PF00281"/>
    </source>
</evidence>
<dbReference type="FunFam" id="3.30.1440.10:FF:000001">
    <property type="entry name" value="50S ribosomal protein L5"/>
    <property type="match status" value="1"/>
</dbReference>
<dbReference type="InterPro" id="IPR031309">
    <property type="entry name" value="Ribosomal_uL5_C"/>
</dbReference>
<dbReference type="SUPFAM" id="SSF55282">
    <property type="entry name" value="RL5-like"/>
    <property type="match status" value="1"/>
</dbReference>
<sequence>MSELKKLYDNKIKKELMKELKLKNINEVPKIEKIVISMGLGKAIADKAMLDEAIKDLSIISGQKPQVTTARKSISNFKLRKGAKVGLKVTLRKERMYEFMERFFNVAIPRIRDFRGISDNSFDGRGNFNLGISDHVIFPEIEYDKIKYSFGMNITFVIKSKNDQHSYALLKKLGMPFKK</sequence>
<dbReference type="EMBL" id="DMCX01000012">
    <property type="protein sequence ID" value="HAF06905.1"/>
    <property type="molecule type" value="Genomic_DNA"/>
</dbReference>
<protein>
    <recommendedName>
        <fullName evidence="4 5">Large ribosomal subunit protein uL5</fullName>
    </recommendedName>
</protein>
<feature type="domain" description="Large ribosomal subunit protein uL5 N-terminal" evidence="7">
    <location>
        <begin position="24"/>
        <end position="80"/>
    </location>
</feature>
<feature type="domain" description="Large ribosomal subunit protein uL5 C-terminal" evidence="8">
    <location>
        <begin position="84"/>
        <end position="177"/>
    </location>
</feature>
<evidence type="ECO:0000256" key="3">
    <source>
        <dbReference type="ARBA" id="ARBA00023274"/>
    </source>
</evidence>
<dbReference type="NCBIfam" id="NF000585">
    <property type="entry name" value="PRK00010.1"/>
    <property type="match status" value="1"/>
</dbReference>
<dbReference type="GO" id="GO:0006412">
    <property type="term" value="P:translation"/>
    <property type="evidence" value="ECO:0007669"/>
    <property type="project" value="UniProtKB-UniRule"/>
</dbReference>
<dbReference type="Pfam" id="PF00673">
    <property type="entry name" value="Ribosomal_L5_C"/>
    <property type="match status" value="1"/>
</dbReference>
<dbReference type="AlphaFoldDB" id="A0A348MIM9"/>